<dbReference type="InterPro" id="IPR039204">
    <property type="entry name" value="MRS2-like"/>
</dbReference>
<dbReference type="Proteomes" id="UP001515500">
    <property type="component" value="Unplaced"/>
</dbReference>
<evidence type="ECO:0000313" key="3">
    <source>
        <dbReference type="RefSeq" id="XP_039119599.1"/>
    </source>
</evidence>
<reference evidence="3" key="1">
    <citation type="submission" date="2025-08" db="UniProtKB">
        <authorList>
            <consortium name="RefSeq"/>
        </authorList>
    </citation>
    <scope>IDENTIFICATION</scope>
</reference>
<evidence type="ECO:0000313" key="2">
    <source>
        <dbReference type="Proteomes" id="UP001515500"/>
    </source>
</evidence>
<evidence type="ECO:0000256" key="1">
    <source>
        <dbReference type="ARBA" id="ARBA00007535"/>
    </source>
</evidence>
<sequence>MGQSNVDTYEVVDKHINPVKDEIEQLINDDGDMAEMYLTEKKRRMESSFYYEQYLNGYGSIGGALSVSDSVSPISIRLESRRLEKIFNLSKRWHESMKSSDINTKNIEELKMLVEAYFVVIDSSLNKLTSLKEYIDDIEDFINIHQLCLIIPIDILIFCWQAGSVLGIHGMGDHSMAGMKLRHGAKMDAQHGCRDGTFQSGMVVL</sequence>
<dbReference type="PANTHER" id="PTHR13890">
    <property type="entry name" value="RNA SPLICING PROTEIN MRS2, MITOCHONDRIAL"/>
    <property type="match status" value="1"/>
</dbReference>
<protein>
    <submittedName>
        <fullName evidence="3">Magnesium transporter MRS2-B-like</fullName>
    </submittedName>
</protein>
<name>A0AB40AXY9_DIOCR</name>
<gene>
    <name evidence="3" type="primary">LOC120255896</name>
</gene>
<dbReference type="GO" id="GO:0015095">
    <property type="term" value="F:magnesium ion transmembrane transporter activity"/>
    <property type="evidence" value="ECO:0007669"/>
    <property type="project" value="UniProtKB-ARBA"/>
</dbReference>
<organism evidence="2 3">
    <name type="scientific">Dioscorea cayennensis subsp. rotundata</name>
    <name type="common">White Guinea yam</name>
    <name type="synonym">Dioscorea rotundata</name>
    <dbReference type="NCBI Taxonomy" id="55577"/>
    <lineage>
        <taxon>Eukaryota</taxon>
        <taxon>Viridiplantae</taxon>
        <taxon>Streptophyta</taxon>
        <taxon>Embryophyta</taxon>
        <taxon>Tracheophyta</taxon>
        <taxon>Spermatophyta</taxon>
        <taxon>Magnoliopsida</taxon>
        <taxon>Liliopsida</taxon>
        <taxon>Dioscoreales</taxon>
        <taxon>Dioscoreaceae</taxon>
        <taxon>Dioscorea</taxon>
    </lineage>
</organism>
<proteinExistence type="inferred from homology"/>
<dbReference type="Gene3D" id="1.20.58.340">
    <property type="entry name" value="Magnesium transport protein CorA, transmembrane region"/>
    <property type="match status" value="1"/>
</dbReference>
<dbReference type="GeneID" id="120255896"/>
<keyword evidence="2" id="KW-1185">Reference proteome</keyword>
<dbReference type="AlphaFoldDB" id="A0AB40AXY9"/>
<accession>A0AB40AXY9</accession>
<dbReference type="RefSeq" id="XP_039119599.1">
    <property type="nucleotide sequence ID" value="XM_039263665.1"/>
</dbReference>
<dbReference type="PANTHER" id="PTHR13890:SF26">
    <property type="entry name" value="MAGNESIUM TRANSPORTER MRS2-1"/>
    <property type="match status" value="1"/>
</dbReference>
<comment type="similarity">
    <text evidence="1">Belongs to the CorA metal ion transporter (MIT) (TC 1.A.35.5) family.</text>
</comment>